<keyword evidence="3" id="KW-1185">Reference proteome</keyword>
<accession>A0A3N4J8G6</accession>
<keyword evidence="1" id="KW-1133">Transmembrane helix</keyword>
<feature type="transmembrane region" description="Helical" evidence="1">
    <location>
        <begin position="37"/>
        <end position="57"/>
    </location>
</feature>
<evidence type="ECO:0000313" key="2">
    <source>
        <dbReference type="EMBL" id="RPA94572.1"/>
    </source>
</evidence>
<gene>
    <name evidence="2" type="ORF">L873DRAFT_1936196</name>
</gene>
<evidence type="ECO:0000313" key="3">
    <source>
        <dbReference type="Proteomes" id="UP000276215"/>
    </source>
</evidence>
<dbReference type="AlphaFoldDB" id="A0A3N4J8G6"/>
<keyword evidence="1" id="KW-0812">Transmembrane</keyword>
<name>A0A3N4J8G6_9PEZI</name>
<protein>
    <submittedName>
        <fullName evidence="2">Uncharacterized protein</fullName>
    </submittedName>
</protein>
<sequence length="59" mass="7063">MLCFVSRCFCGILFWSYLFPILLIAQFLLLMQIGFGVFFFFSVFVAMFFILLAWWPFGR</sequence>
<organism evidence="2 3">
    <name type="scientific">Choiromyces venosus 120613-1</name>
    <dbReference type="NCBI Taxonomy" id="1336337"/>
    <lineage>
        <taxon>Eukaryota</taxon>
        <taxon>Fungi</taxon>
        <taxon>Dikarya</taxon>
        <taxon>Ascomycota</taxon>
        <taxon>Pezizomycotina</taxon>
        <taxon>Pezizomycetes</taxon>
        <taxon>Pezizales</taxon>
        <taxon>Tuberaceae</taxon>
        <taxon>Choiromyces</taxon>
    </lineage>
</organism>
<dbReference type="EMBL" id="ML120435">
    <property type="protein sequence ID" value="RPA94572.1"/>
    <property type="molecule type" value="Genomic_DNA"/>
</dbReference>
<proteinExistence type="predicted"/>
<feature type="transmembrane region" description="Helical" evidence="1">
    <location>
        <begin position="12"/>
        <end position="31"/>
    </location>
</feature>
<evidence type="ECO:0000256" key="1">
    <source>
        <dbReference type="SAM" id="Phobius"/>
    </source>
</evidence>
<keyword evidence="1" id="KW-0472">Membrane</keyword>
<dbReference type="Proteomes" id="UP000276215">
    <property type="component" value="Unassembled WGS sequence"/>
</dbReference>
<reference evidence="2 3" key="1">
    <citation type="journal article" date="2018" name="Nat. Ecol. Evol.">
        <title>Pezizomycetes genomes reveal the molecular basis of ectomycorrhizal truffle lifestyle.</title>
        <authorList>
            <person name="Murat C."/>
            <person name="Payen T."/>
            <person name="Noel B."/>
            <person name="Kuo A."/>
            <person name="Morin E."/>
            <person name="Chen J."/>
            <person name="Kohler A."/>
            <person name="Krizsan K."/>
            <person name="Balestrini R."/>
            <person name="Da Silva C."/>
            <person name="Montanini B."/>
            <person name="Hainaut M."/>
            <person name="Levati E."/>
            <person name="Barry K.W."/>
            <person name="Belfiori B."/>
            <person name="Cichocki N."/>
            <person name="Clum A."/>
            <person name="Dockter R.B."/>
            <person name="Fauchery L."/>
            <person name="Guy J."/>
            <person name="Iotti M."/>
            <person name="Le Tacon F."/>
            <person name="Lindquist E.A."/>
            <person name="Lipzen A."/>
            <person name="Malagnac F."/>
            <person name="Mello A."/>
            <person name="Molinier V."/>
            <person name="Miyauchi S."/>
            <person name="Poulain J."/>
            <person name="Riccioni C."/>
            <person name="Rubini A."/>
            <person name="Sitrit Y."/>
            <person name="Splivallo R."/>
            <person name="Traeger S."/>
            <person name="Wang M."/>
            <person name="Zifcakova L."/>
            <person name="Wipf D."/>
            <person name="Zambonelli A."/>
            <person name="Paolocci F."/>
            <person name="Nowrousian M."/>
            <person name="Ottonello S."/>
            <person name="Baldrian P."/>
            <person name="Spatafora J.W."/>
            <person name="Henrissat B."/>
            <person name="Nagy L.G."/>
            <person name="Aury J.M."/>
            <person name="Wincker P."/>
            <person name="Grigoriev I.V."/>
            <person name="Bonfante P."/>
            <person name="Martin F.M."/>
        </authorList>
    </citation>
    <scope>NUCLEOTIDE SEQUENCE [LARGE SCALE GENOMIC DNA]</scope>
    <source>
        <strain evidence="2 3">120613-1</strain>
    </source>
</reference>